<evidence type="ECO:0000259" key="7">
    <source>
        <dbReference type="Pfam" id="PF04321"/>
    </source>
</evidence>
<comment type="cofactor">
    <cofactor evidence="6">
        <name>Mg(2+)</name>
        <dbReference type="ChEBI" id="CHEBI:18420"/>
    </cofactor>
    <text evidence="6">Binds 1 Mg(2+) ion per monomer.</text>
</comment>
<dbReference type="InterPro" id="IPR029903">
    <property type="entry name" value="RmlD-like-bd"/>
</dbReference>
<evidence type="ECO:0000256" key="1">
    <source>
        <dbReference type="ARBA" id="ARBA00004781"/>
    </source>
</evidence>
<dbReference type="PANTHER" id="PTHR10491:SF4">
    <property type="entry name" value="METHIONINE ADENOSYLTRANSFERASE 2 SUBUNIT BETA"/>
    <property type="match status" value="1"/>
</dbReference>
<protein>
    <recommendedName>
        <fullName evidence="4 6">dTDP-4-dehydrorhamnose reductase</fullName>
        <ecNumber evidence="3 6">1.1.1.133</ecNumber>
    </recommendedName>
</protein>
<keyword evidence="9" id="KW-1185">Reference proteome</keyword>
<reference evidence="8 9" key="1">
    <citation type="submission" date="2020-04" db="EMBL/GenBank/DDBJ databases">
        <title>Genome sequencing of Rosenbergiella species.</title>
        <authorList>
            <person name="Alvarez-Perez S."/>
            <person name="Lievens B."/>
        </authorList>
    </citation>
    <scope>NUCLEOTIDE SEQUENCE [LARGE SCALE GENOMIC DNA]</scope>
    <source>
        <strain evidence="8 9">S61</strain>
    </source>
</reference>
<dbReference type="EC" id="1.1.1.133" evidence="3 6"/>
<dbReference type="EMBL" id="JABBFR010000003">
    <property type="protein sequence ID" value="MBT0723484.1"/>
    <property type="molecule type" value="Genomic_DNA"/>
</dbReference>
<dbReference type="InterPro" id="IPR005913">
    <property type="entry name" value="dTDP_dehydrorham_reduct"/>
</dbReference>
<comment type="catalytic activity">
    <reaction evidence="5 6">
        <text>dTDP-beta-L-rhamnose + NADP(+) = dTDP-4-dehydro-beta-L-rhamnose + NADPH + H(+)</text>
        <dbReference type="Rhea" id="RHEA:21796"/>
        <dbReference type="ChEBI" id="CHEBI:15378"/>
        <dbReference type="ChEBI" id="CHEBI:57510"/>
        <dbReference type="ChEBI" id="CHEBI:57783"/>
        <dbReference type="ChEBI" id="CHEBI:58349"/>
        <dbReference type="ChEBI" id="CHEBI:62830"/>
        <dbReference type="EC" id="1.1.1.133"/>
    </reaction>
</comment>
<keyword evidence="6 8" id="KW-0560">Oxidoreductase</keyword>
<sequence length="284" mass="30500">MKILLTGANGQLGRCLQDLFPKTAEVLALGSAELDISNQSAVNTQVEQFQPAIIINAAAYTEVDKAESEPEQAAAVNTYAPAYLASAAKKVGAKFVHVSTDYVFEGNGTQPYIESDAVYPLGVYGKTKLAGELLVQSILPEAIIIRTAWVFSEYGNNFVKTMLRLAKDRPELGIVGDQLGCPTYAGDIAKVILATLENSAPGGIYHFCGDEQVTWAEFASAIFQQAEQQGKLAKQPKVNAITTADFPTPAKRPAYSVMSTAKISEFTAASPWRQSLATVLSRLD</sequence>
<dbReference type="NCBIfam" id="TIGR01214">
    <property type="entry name" value="rmlD"/>
    <property type="match status" value="1"/>
</dbReference>
<dbReference type="Gene3D" id="3.90.25.10">
    <property type="entry name" value="UDP-galactose 4-epimerase, domain 1"/>
    <property type="match status" value="1"/>
</dbReference>
<dbReference type="RefSeq" id="WP_214236203.1">
    <property type="nucleotide sequence ID" value="NZ_JABBFR010000003.1"/>
</dbReference>
<evidence type="ECO:0000313" key="9">
    <source>
        <dbReference type="Proteomes" id="UP000790096"/>
    </source>
</evidence>
<dbReference type="InterPro" id="IPR036291">
    <property type="entry name" value="NAD(P)-bd_dom_sf"/>
</dbReference>
<comment type="pathway">
    <text evidence="1 6">Carbohydrate biosynthesis; dTDP-L-rhamnose biosynthesis.</text>
</comment>
<dbReference type="PANTHER" id="PTHR10491">
    <property type="entry name" value="DTDP-4-DEHYDRORHAMNOSE REDUCTASE"/>
    <property type="match status" value="1"/>
</dbReference>
<dbReference type="SUPFAM" id="SSF51735">
    <property type="entry name" value="NAD(P)-binding Rossmann-fold domains"/>
    <property type="match status" value="1"/>
</dbReference>
<dbReference type="Gene3D" id="3.40.50.720">
    <property type="entry name" value="NAD(P)-binding Rossmann-like Domain"/>
    <property type="match status" value="1"/>
</dbReference>
<dbReference type="CDD" id="cd05254">
    <property type="entry name" value="dTDP_HR_like_SDR_e"/>
    <property type="match status" value="1"/>
</dbReference>
<gene>
    <name evidence="8" type="primary">rfbD</name>
    <name evidence="8" type="ORF">HH682_03295</name>
</gene>
<comment type="caution">
    <text evidence="8">The sequence shown here is derived from an EMBL/GenBank/DDBJ whole genome shotgun (WGS) entry which is preliminary data.</text>
</comment>
<evidence type="ECO:0000256" key="5">
    <source>
        <dbReference type="ARBA" id="ARBA00048200"/>
    </source>
</evidence>
<keyword evidence="6" id="KW-0521">NADP</keyword>
<evidence type="ECO:0000256" key="4">
    <source>
        <dbReference type="ARBA" id="ARBA00017099"/>
    </source>
</evidence>
<dbReference type="GO" id="GO:0008831">
    <property type="term" value="F:dTDP-4-dehydrorhamnose reductase activity"/>
    <property type="evidence" value="ECO:0007669"/>
    <property type="project" value="UniProtKB-EC"/>
</dbReference>
<organism evidence="8 9">
    <name type="scientific">Rosenbergiella gaditana</name>
    <dbReference type="NCBI Taxonomy" id="2726987"/>
    <lineage>
        <taxon>Bacteria</taxon>
        <taxon>Pseudomonadati</taxon>
        <taxon>Pseudomonadota</taxon>
        <taxon>Gammaproteobacteria</taxon>
        <taxon>Enterobacterales</taxon>
        <taxon>Erwiniaceae</taxon>
        <taxon>Rosenbergiella</taxon>
    </lineage>
</organism>
<dbReference type="Proteomes" id="UP000790096">
    <property type="component" value="Unassembled WGS sequence"/>
</dbReference>
<comment type="similarity">
    <text evidence="2 6">Belongs to the dTDP-4-dehydrorhamnose reductase family.</text>
</comment>
<comment type="function">
    <text evidence="6">Catalyzes the reduction of dTDP-6-deoxy-L-lyxo-4-hexulose to yield dTDP-L-rhamnose.</text>
</comment>
<proteinExistence type="inferred from homology"/>
<evidence type="ECO:0000256" key="3">
    <source>
        <dbReference type="ARBA" id="ARBA00012929"/>
    </source>
</evidence>
<evidence type="ECO:0000256" key="6">
    <source>
        <dbReference type="RuleBase" id="RU364082"/>
    </source>
</evidence>
<name>A0ABS5STQ6_9GAMM</name>
<dbReference type="Pfam" id="PF04321">
    <property type="entry name" value="RmlD_sub_bind"/>
    <property type="match status" value="1"/>
</dbReference>
<evidence type="ECO:0000256" key="2">
    <source>
        <dbReference type="ARBA" id="ARBA00010944"/>
    </source>
</evidence>
<accession>A0ABS5STQ6</accession>
<feature type="domain" description="RmlD-like substrate binding" evidence="7">
    <location>
        <begin position="1"/>
        <end position="283"/>
    </location>
</feature>
<evidence type="ECO:0000313" key="8">
    <source>
        <dbReference type="EMBL" id="MBT0723484.1"/>
    </source>
</evidence>